<dbReference type="Proteomes" id="UP000663841">
    <property type="component" value="Unassembled WGS sequence"/>
</dbReference>
<protein>
    <submittedName>
        <fullName evidence="1">Uncharacterized protein</fullName>
    </submittedName>
</protein>
<reference evidence="1" key="1">
    <citation type="submission" date="2021-01" db="EMBL/GenBank/DDBJ databases">
        <authorList>
            <person name="Kaushik A."/>
        </authorList>
    </citation>
    <scope>NUCLEOTIDE SEQUENCE</scope>
    <source>
        <strain evidence="1">AG3-T5</strain>
    </source>
</reference>
<organism evidence="1 2">
    <name type="scientific">Rhizoctonia solani</name>
    <dbReference type="NCBI Taxonomy" id="456999"/>
    <lineage>
        <taxon>Eukaryota</taxon>
        <taxon>Fungi</taxon>
        <taxon>Dikarya</taxon>
        <taxon>Basidiomycota</taxon>
        <taxon>Agaricomycotina</taxon>
        <taxon>Agaricomycetes</taxon>
        <taxon>Cantharellales</taxon>
        <taxon>Ceratobasidiaceae</taxon>
        <taxon>Rhizoctonia</taxon>
    </lineage>
</organism>
<evidence type="ECO:0000313" key="2">
    <source>
        <dbReference type="Proteomes" id="UP000663841"/>
    </source>
</evidence>
<dbReference type="EMBL" id="CAJMWW010000091">
    <property type="protein sequence ID" value="CAE6438329.1"/>
    <property type="molecule type" value="Genomic_DNA"/>
</dbReference>
<evidence type="ECO:0000313" key="1">
    <source>
        <dbReference type="EMBL" id="CAE6438329.1"/>
    </source>
</evidence>
<name>A0A8H2Y0D6_9AGAM</name>
<comment type="caution">
    <text evidence="1">The sequence shown here is derived from an EMBL/GenBank/DDBJ whole genome shotgun (WGS) entry which is preliminary data.</text>
</comment>
<dbReference type="AlphaFoldDB" id="A0A8H2Y0D6"/>
<proteinExistence type="predicted"/>
<gene>
    <name evidence="1" type="ORF">RDB_LOCUS88449</name>
</gene>
<sequence length="234" mass="25584">MKQGSIRASVVLEALPSDTLQHREARSVLAASGFGAPGPLQTRTYTPAQVLNDGDERGEQTGFSSLHSPLAALVVFSLFKMFFPVATLLLTALSASATIIAPPTVPRAMGDVIVLQPPQGYVVRAGEAFALHYINKPSDSFITYETEVGLQRAGRHNIRGIKQFHPITDVIKESVTIPAHTQPGRYHLIITDHRTSFDRDTIDNQALPSYRNQALNISITVAHADPYVKDFKEL</sequence>
<accession>A0A8H2Y0D6</accession>